<evidence type="ECO:0000313" key="3">
    <source>
        <dbReference type="WBParaSite" id="EN70_7983"/>
    </source>
</evidence>
<feature type="region of interest" description="Disordered" evidence="1">
    <location>
        <begin position="230"/>
        <end position="261"/>
    </location>
</feature>
<accession>A0A1I7VZI5</accession>
<protein>
    <submittedName>
        <fullName evidence="3">ANK_REP_REGION domain-containing protein</fullName>
    </submittedName>
</protein>
<feature type="region of interest" description="Disordered" evidence="1">
    <location>
        <begin position="149"/>
        <end position="198"/>
    </location>
</feature>
<reference evidence="3" key="2">
    <citation type="submission" date="2016-11" db="UniProtKB">
        <authorList>
            <consortium name="WormBaseParasite"/>
        </authorList>
    </citation>
    <scope>IDENTIFICATION</scope>
</reference>
<proteinExistence type="predicted"/>
<sequence>MVVLLCSRNAEINPLMLYKDTLLTPLDLAIQKNHELIVEYLRLRQDGKLAEELSEEMRKEIRSQLKYQILAVREDKQKDDIVPNTTRILNQSGKLPRPESRDSINVARIYQSTLPIQQFIAKATSTADLEQNLPVKQLQLQGEKIQKISGNAKKRDDNGDWPNNNNWTSEEDDFEDENKKKGKSSRKNLNKSRDGYGLQLKQLKENEYLYEKNEKGGKMKKKLVEMTRIDENLSNDNDNNDNNDNGKEGSDNPESSSFYGISDISHSERSTAAMNYHHKHRSQEISKDAHHHDFETKLMKSVGSHQVDIYQTEFGEITMQQRFNKNKRIGRCYAYEEAIFNELTHLKKMQLQYGKVKEQILVRSLINNFCKMYNLNPSQFKFNTFHGWEKFLCDQLKLLYLEERNRIFTSHHSRYSATNKYKTGIQRKQPYYNSTVLGTITECTRSAHSDSSQTLCSGEKRCNCLYNKRDLL</sequence>
<organism evidence="2 3">
    <name type="scientific">Loa loa</name>
    <name type="common">Eye worm</name>
    <name type="synonym">Filaria loa</name>
    <dbReference type="NCBI Taxonomy" id="7209"/>
    <lineage>
        <taxon>Eukaryota</taxon>
        <taxon>Metazoa</taxon>
        <taxon>Ecdysozoa</taxon>
        <taxon>Nematoda</taxon>
        <taxon>Chromadorea</taxon>
        <taxon>Rhabditida</taxon>
        <taxon>Spirurina</taxon>
        <taxon>Spiruromorpha</taxon>
        <taxon>Filarioidea</taxon>
        <taxon>Onchocercidae</taxon>
        <taxon>Loa</taxon>
    </lineage>
</organism>
<dbReference type="AlphaFoldDB" id="A0A1I7VZI5"/>
<name>A0A1I7VZI5_LOALO</name>
<dbReference type="STRING" id="7209.A0A1I7VZI5"/>
<evidence type="ECO:0000256" key="1">
    <source>
        <dbReference type="SAM" id="MobiDB-lite"/>
    </source>
</evidence>
<reference evidence="2" key="1">
    <citation type="submission" date="2012-04" db="EMBL/GenBank/DDBJ databases">
        <title>The Genome Sequence of Loa loa.</title>
        <authorList>
            <consortium name="The Broad Institute Genome Sequencing Platform"/>
            <consortium name="Broad Institute Genome Sequencing Center for Infectious Disease"/>
            <person name="Nutman T.B."/>
            <person name="Fink D.L."/>
            <person name="Russ C."/>
            <person name="Young S."/>
            <person name="Zeng Q."/>
            <person name="Gargeya S."/>
            <person name="Alvarado L."/>
            <person name="Berlin A."/>
            <person name="Chapman S.B."/>
            <person name="Chen Z."/>
            <person name="Freedman E."/>
            <person name="Gellesch M."/>
            <person name="Goldberg J."/>
            <person name="Griggs A."/>
            <person name="Gujja S."/>
            <person name="Heilman E.R."/>
            <person name="Heiman D."/>
            <person name="Howarth C."/>
            <person name="Mehta T."/>
            <person name="Neiman D."/>
            <person name="Pearson M."/>
            <person name="Roberts A."/>
            <person name="Saif S."/>
            <person name="Shea T."/>
            <person name="Shenoy N."/>
            <person name="Sisk P."/>
            <person name="Stolte C."/>
            <person name="Sykes S."/>
            <person name="White J."/>
            <person name="Yandava C."/>
            <person name="Haas B."/>
            <person name="Henn M.R."/>
            <person name="Nusbaum C."/>
            <person name="Birren B."/>
        </authorList>
    </citation>
    <scope>NUCLEOTIDE SEQUENCE [LARGE SCALE GENOMIC DNA]</scope>
</reference>
<feature type="compositionally biased region" description="Low complexity" evidence="1">
    <location>
        <begin position="232"/>
        <end position="243"/>
    </location>
</feature>
<feature type="compositionally biased region" description="Basic residues" evidence="1">
    <location>
        <begin position="180"/>
        <end position="190"/>
    </location>
</feature>
<dbReference type="Proteomes" id="UP000095285">
    <property type="component" value="Unassembled WGS sequence"/>
</dbReference>
<evidence type="ECO:0000313" key="2">
    <source>
        <dbReference type="Proteomes" id="UP000095285"/>
    </source>
</evidence>
<keyword evidence="2" id="KW-1185">Reference proteome</keyword>
<dbReference type="WBParaSite" id="EN70_7983">
    <property type="protein sequence ID" value="EN70_7983"/>
    <property type="gene ID" value="EN70_7983"/>
</dbReference>